<protein>
    <submittedName>
        <fullName evidence="1">Uncharacterized protein</fullName>
    </submittedName>
</protein>
<sequence>MITIHVSATHGIIVTGTSRDQHNLLGSRRHGGLGLRWSDRIEHHGRHGAWYEPHSRNRHPRDHRARVTEIATALQAAGLPTTIDEQTSAPTHPSRHADRQPYWISQARAAEHLQQHHRDPRATLRRLDRLRERLRRIQRELTGQAHPQLVERDGHIVLNDDGTPLLRWQPATGDYRDRLLTEQARLSARIAYWDDIVAQAAADGVKIWRPADFTVGDFALYLGTWYEVLRVNAKSLTIPTGPLEVGRRLLRRSENVDHAGHPSHAMRRLPYAEIQGRMSSAEAATRFPPEPAG</sequence>
<reference evidence="2" key="1">
    <citation type="journal article" date="2017" name="Med. Chem. Commun.">
        <title>Nonomuraea sp. ATCC 55076 harbours the largest actinomycete chromosome to date and the kistamicin biosynthetic gene cluster.</title>
        <authorList>
            <person name="Nazari B."/>
            <person name="Forneris C.C."/>
            <person name="Gibson M.I."/>
            <person name="Moon K."/>
            <person name="Schramma K.R."/>
            <person name="Seyedsayamdost M.R."/>
        </authorList>
    </citation>
    <scope>NUCLEOTIDE SEQUENCE [LARGE SCALE GENOMIC DNA]</scope>
    <source>
        <strain evidence="2">ATCC 55076</strain>
    </source>
</reference>
<dbReference type="AlphaFoldDB" id="A0A1U9ZYG5"/>
<accession>A0A1U9ZYG5</accession>
<name>A0A1U9ZYG5_9ACTN</name>
<evidence type="ECO:0000313" key="1">
    <source>
        <dbReference type="EMBL" id="AQZ62992.1"/>
    </source>
</evidence>
<evidence type="ECO:0000313" key="2">
    <source>
        <dbReference type="Proteomes" id="UP000190797"/>
    </source>
</evidence>
<gene>
    <name evidence="1" type="ORF">BKM31_17350</name>
</gene>
<proteinExistence type="predicted"/>
<dbReference type="RefSeq" id="WP_080039182.1">
    <property type="nucleotide sequence ID" value="NZ_CP017717.1"/>
</dbReference>
<dbReference type="EMBL" id="CP017717">
    <property type="protein sequence ID" value="AQZ62992.1"/>
    <property type="molecule type" value="Genomic_DNA"/>
</dbReference>
<keyword evidence="2" id="KW-1185">Reference proteome</keyword>
<dbReference type="Proteomes" id="UP000190797">
    <property type="component" value="Chromosome"/>
</dbReference>
<dbReference type="OrthoDB" id="9803716at2"/>
<organism evidence="1 2">
    <name type="scientific">[Actinomadura] parvosata subsp. kistnae</name>
    <dbReference type="NCBI Taxonomy" id="1909395"/>
    <lineage>
        <taxon>Bacteria</taxon>
        <taxon>Bacillati</taxon>
        <taxon>Actinomycetota</taxon>
        <taxon>Actinomycetes</taxon>
        <taxon>Streptosporangiales</taxon>
        <taxon>Streptosporangiaceae</taxon>
        <taxon>Nonomuraea</taxon>
    </lineage>
</organism>
<dbReference type="STRING" id="1909395.BKM31_17350"/>
<dbReference type="KEGG" id="noa:BKM31_17350"/>